<evidence type="ECO:0000256" key="1">
    <source>
        <dbReference type="SAM" id="MobiDB-lite"/>
    </source>
</evidence>
<comment type="caution">
    <text evidence="2">The sequence shown here is derived from an EMBL/GenBank/DDBJ whole genome shotgun (WGS) entry which is preliminary data.</text>
</comment>
<evidence type="ECO:0000313" key="3">
    <source>
        <dbReference type="Proteomes" id="UP000823388"/>
    </source>
</evidence>
<organism evidence="2 3">
    <name type="scientific">Panicum virgatum</name>
    <name type="common">Blackwell switchgrass</name>
    <dbReference type="NCBI Taxonomy" id="38727"/>
    <lineage>
        <taxon>Eukaryota</taxon>
        <taxon>Viridiplantae</taxon>
        <taxon>Streptophyta</taxon>
        <taxon>Embryophyta</taxon>
        <taxon>Tracheophyta</taxon>
        <taxon>Spermatophyta</taxon>
        <taxon>Magnoliopsida</taxon>
        <taxon>Liliopsida</taxon>
        <taxon>Poales</taxon>
        <taxon>Poaceae</taxon>
        <taxon>PACMAD clade</taxon>
        <taxon>Panicoideae</taxon>
        <taxon>Panicodae</taxon>
        <taxon>Paniceae</taxon>
        <taxon>Panicinae</taxon>
        <taxon>Panicum</taxon>
        <taxon>Panicum sect. Hiantes</taxon>
    </lineage>
</organism>
<evidence type="ECO:0000313" key="2">
    <source>
        <dbReference type="EMBL" id="KAG2575300.1"/>
    </source>
</evidence>
<dbReference type="Proteomes" id="UP000823388">
    <property type="component" value="Chromosome 7K"/>
</dbReference>
<feature type="region of interest" description="Disordered" evidence="1">
    <location>
        <begin position="54"/>
        <end position="110"/>
    </location>
</feature>
<accession>A0A8T0QQG1</accession>
<keyword evidence="3" id="KW-1185">Reference proteome</keyword>
<dbReference type="EMBL" id="CM029049">
    <property type="protein sequence ID" value="KAG2575300.1"/>
    <property type="molecule type" value="Genomic_DNA"/>
</dbReference>
<gene>
    <name evidence="2" type="ORF">PVAP13_7KG415940</name>
</gene>
<protein>
    <submittedName>
        <fullName evidence="2">Uncharacterized protein</fullName>
    </submittedName>
</protein>
<feature type="compositionally biased region" description="Polar residues" evidence="1">
    <location>
        <begin position="80"/>
        <end position="90"/>
    </location>
</feature>
<proteinExistence type="predicted"/>
<name>A0A8T0QQG1_PANVG</name>
<reference evidence="2" key="1">
    <citation type="submission" date="2020-05" db="EMBL/GenBank/DDBJ databases">
        <title>WGS assembly of Panicum virgatum.</title>
        <authorList>
            <person name="Lovell J.T."/>
            <person name="Jenkins J."/>
            <person name="Shu S."/>
            <person name="Juenger T.E."/>
            <person name="Schmutz J."/>
        </authorList>
    </citation>
    <scope>NUCLEOTIDE SEQUENCE</scope>
    <source>
        <strain evidence="2">AP13</strain>
    </source>
</reference>
<dbReference type="AlphaFoldDB" id="A0A8T0QQG1"/>
<sequence length="175" mass="19456">MSARLKTNEGVWATGPVTWATAWASLKAERARSPLDPSLLARWHWHEHFSSSTAGRLEKHGRALAPSPPAQQVGKHCREQQQPSASSSTSRHGRERRRSSPSSAHGARPVAAGRQLCLLRQGSRRAAACSSCGRRTVGRGGASAHIFSFFCYIFFSFKKYFFLFLAKFCLKLFFC</sequence>